<dbReference type="PANTHER" id="PTHR37166">
    <property type="entry name" value="PROTEIN FLAG"/>
    <property type="match status" value="1"/>
</dbReference>
<protein>
    <submittedName>
        <fullName evidence="2">Flagellar protein FlaG</fullName>
    </submittedName>
</protein>
<dbReference type="InterPro" id="IPR035924">
    <property type="entry name" value="FlaG-like_sf"/>
</dbReference>
<reference evidence="2 3" key="1">
    <citation type="submission" date="2020-08" db="EMBL/GenBank/DDBJ databases">
        <title>Genomic Encyclopedia of Type Strains, Phase III (KMG-III): the genomes of soil and plant-associated and newly described type strains.</title>
        <authorList>
            <person name="Whitman W."/>
        </authorList>
    </citation>
    <scope>NUCLEOTIDE SEQUENCE [LARGE SCALE GENOMIC DNA]</scope>
    <source>
        <strain evidence="2 3">CECT 5995</strain>
    </source>
</reference>
<dbReference type="RefSeq" id="WP_183386772.1">
    <property type="nucleotide sequence ID" value="NZ_JACHXM010000004.1"/>
</dbReference>
<accession>A0A7W5G4U2</accession>
<dbReference type="InterPro" id="IPR005186">
    <property type="entry name" value="FlaG"/>
</dbReference>
<sequence length="119" mass="13248">MSTSVNEIGTGQATSLSDGLSPQRRVEEMLSTWLPGSADQASRDVPPQHGELIAPVQKINEVMRPYGVQFELDEATTRMVTRLVDRQTGELIRQIPAEEVLRIAEHLEELQGRLINLEA</sequence>
<evidence type="ECO:0000313" key="3">
    <source>
        <dbReference type="Proteomes" id="UP000525987"/>
    </source>
</evidence>
<evidence type="ECO:0000256" key="1">
    <source>
        <dbReference type="SAM" id="MobiDB-lite"/>
    </source>
</evidence>
<dbReference type="Proteomes" id="UP000525987">
    <property type="component" value="Unassembled WGS sequence"/>
</dbReference>
<name>A0A7W5G4U2_9GAMM</name>
<keyword evidence="3" id="KW-1185">Reference proteome</keyword>
<comment type="caution">
    <text evidence="2">The sequence shown here is derived from an EMBL/GenBank/DDBJ whole genome shotgun (WGS) entry which is preliminary data.</text>
</comment>
<dbReference type="Pfam" id="PF03646">
    <property type="entry name" value="FlaG"/>
    <property type="match status" value="1"/>
</dbReference>
<feature type="region of interest" description="Disordered" evidence="1">
    <location>
        <begin position="1"/>
        <end position="23"/>
    </location>
</feature>
<dbReference type="EMBL" id="JACHXM010000004">
    <property type="protein sequence ID" value="MBB3140375.1"/>
    <property type="molecule type" value="Genomic_DNA"/>
</dbReference>
<dbReference type="Gene3D" id="3.30.160.170">
    <property type="entry name" value="FlaG-like"/>
    <property type="match status" value="1"/>
</dbReference>
<keyword evidence="2" id="KW-0969">Cilium</keyword>
<evidence type="ECO:0000313" key="2">
    <source>
        <dbReference type="EMBL" id="MBB3140375.1"/>
    </source>
</evidence>
<dbReference type="AlphaFoldDB" id="A0A7W5G4U2"/>
<proteinExistence type="predicted"/>
<dbReference type="PANTHER" id="PTHR37166:SF1">
    <property type="entry name" value="PROTEIN FLAG"/>
    <property type="match status" value="1"/>
</dbReference>
<dbReference type="SUPFAM" id="SSF160214">
    <property type="entry name" value="FlaG-like"/>
    <property type="match status" value="1"/>
</dbReference>
<keyword evidence="2" id="KW-0966">Cell projection</keyword>
<feature type="compositionally biased region" description="Polar residues" evidence="1">
    <location>
        <begin position="1"/>
        <end position="20"/>
    </location>
</feature>
<gene>
    <name evidence="2" type="ORF">FHR96_001237</name>
</gene>
<organism evidence="2 3">
    <name type="scientific">Halomonas organivorans</name>
    <dbReference type="NCBI Taxonomy" id="257772"/>
    <lineage>
        <taxon>Bacteria</taxon>
        <taxon>Pseudomonadati</taxon>
        <taxon>Pseudomonadota</taxon>
        <taxon>Gammaproteobacteria</taxon>
        <taxon>Oceanospirillales</taxon>
        <taxon>Halomonadaceae</taxon>
        <taxon>Halomonas</taxon>
    </lineage>
</organism>
<keyword evidence="2" id="KW-0282">Flagellum</keyword>